<keyword evidence="2 3" id="KW-0802">TPR repeat</keyword>
<comment type="caution">
    <text evidence="5">The sequence shown here is derived from an EMBL/GenBank/DDBJ whole genome shotgun (WGS) entry which is preliminary data.</text>
</comment>
<dbReference type="EMBL" id="NCKW01006900">
    <property type="protein sequence ID" value="POM70596.1"/>
    <property type="molecule type" value="Genomic_DNA"/>
</dbReference>
<evidence type="ECO:0000313" key="5">
    <source>
        <dbReference type="EMBL" id="POM70596.1"/>
    </source>
</evidence>
<evidence type="ECO:0000256" key="3">
    <source>
        <dbReference type="PROSITE-ProRule" id="PRU00339"/>
    </source>
</evidence>
<organism evidence="5 6">
    <name type="scientific">Phytophthora palmivora</name>
    <dbReference type="NCBI Taxonomy" id="4796"/>
    <lineage>
        <taxon>Eukaryota</taxon>
        <taxon>Sar</taxon>
        <taxon>Stramenopiles</taxon>
        <taxon>Oomycota</taxon>
        <taxon>Peronosporomycetes</taxon>
        <taxon>Peronosporales</taxon>
        <taxon>Peronosporaceae</taxon>
        <taxon>Phytophthora</taxon>
    </lineage>
</organism>
<dbReference type="SMART" id="SM00028">
    <property type="entry name" value="TPR"/>
    <property type="match status" value="2"/>
</dbReference>
<dbReference type="Gene3D" id="1.25.40.10">
    <property type="entry name" value="Tetratricopeptide repeat domain"/>
    <property type="match status" value="1"/>
</dbReference>
<keyword evidence="6" id="KW-1185">Reference proteome</keyword>
<feature type="repeat" description="TPR" evidence="3">
    <location>
        <begin position="234"/>
        <end position="267"/>
    </location>
</feature>
<accession>A0A2P4XYF8</accession>
<dbReference type="InterPro" id="IPR019734">
    <property type="entry name" value="TPR_rpt"/>
</dbReference>
<feature type="signal peptide" evidence="4">
    <location>
        <begin position="1"/>
        <end position="30"/>
    </location>
</feature>
<dbReference type="InterPro" id="IPR011990">
    <property type="entry name" value="TPR-like_helical_dom_sf"/>
</dbReference>
<evidence type="ECO:0000256" key="4">
    <source>
        <dbReference type="SAM" id="SignalP"/>
    </source>
</evidence>
<dbReference type="AlphaFoldDB" id="A0A2P4XYF8"/>
<dbReference type="InterPro" id="IPR052346">
    <property type="entry name" value="O-mannosyl-transferase_TMTC"/>
</dbReference>
<dbReference type="GO" id="GO:0005783">
    <property type="term" value="C:endoplasmic reticulum"/>
    <property type="evidence" value="ECO:0007669"/>
    <property type="project" value="TreeGrafter"/>
</dbReference>
<dbReference type="PANTHER" id="PTHR44227:SF3">
    <property type="entry name" value="PROTEIN O-MANNOSYL-TRANSFERASE TMTC4"/>
    <property type="match status" value="1"/>
</dbReference>
<dbReference type="GO" id="GO:0000030">
    <property type="term" value="F:mannosyltransferase activity"/>
    <property type="evidence" value="ECO:0007669"/>
    <property type="project" value="TreeGrafter"/>
</dbReference>
<sequence length="341" mass="38642">MFFLRWVPWPPRDSSNSCICLWLFLKFCLGGHLRNADWVNEQMLFKVAVDVVPTNVKVLSNEAKNLLNSDPNKALEYLQFTIGMLPKHIESHTNAGLAYVTLASRIDRDDGEELFLHGIRHLYKSAMLAPNTFQSHGFLGGEMYSQWMRKARQQNGEPTLREFLGSTTIAYAIKFLDHAIDHKSIYPTHFYSRGNIAYESGDFDAAISYFRTTEVANGIIRDRKVDPELLVESSAIYNVLGVCYKAKGELNKALEIFRKGIALHAEEIYLHINVALIEQQLGNNDKADAQLQVGLSTVTRRDDIRKLREIAKMLQNSILSGAVDQILDRAATLERQHLVSS</sequence>
<dbReference type="SUPFAM" id="SSF48452">
    <property type="entry name" value="TPR-like"/>
    <property type="match status" value="1"/>
</dbReference>
<keyword evidence="1" id="KW-0677">Repeat</keyword>
<dbReference type="GO" id="GO:0035269">
    <property type="term" value="P:protein O-linked glycosylation via mannose"/>
    <property type="evidence" value="ECO:0007669"/>
    <property type="project" value="TreeGrafter"/>
</dbReference>
<name>A0A2P4XYF8_9STRA</name>
<evidence type="ECO:0000256" key="2">
    <source>
        <dbReference type="ARBA" id="ARBA00022803"/>
    </source>
</evidence>
<feature type="chain" id="PRO_5015160470" evidence="4">
    <location>
        <begin position="31"/>
        <end position="341"/>
    </location>
</feature>
<dbReference type="OrthoDB" id="66906at2759"/>
<reference evidence="5 6" key="1">
    <citation type="journal article" date="2017" name="Genome Biol. Evol.">
        <title>Phytophthora megakarya and P. palmivora, closely related causal agents of cacao black pod rot, underwent increases in genome sizes and gene numbers by different mechanisms.</title>
        <authorList>
            <person name="Ali S.S."/>
            <person name="Shao J."/>
            <person name="Lary D.J."/>
            <person name="Kronmiller B."/>
            <person name="Shen D."/>
            <person name="Strem M.D."/>
            <person name="Amoako-Attah I."/>
            <person name="Akrofi A.Y."/>
            <person name="Begoude B.A."/>
            <person name="Ten Hoopen G.M."/>
            <person name="Coulibaly K."/>
            <person name="Kebe B.I."/>
            <person name="Melnick R.L."/>
            <person name="Guiltinan M.J."/>
            <person name="Tyler B.M."/>
            <person name="Meinhardt L.W."/>
            <person name="Bailey B.A."/>
        </authorList>
    </citation>
    <scope>NUCLEOTIDE SEQUENCE [LARGE SCALE GENOMIC DNA]</scope>
    <source>
        <strain evidence="6">sbr112.9</strain>
    </source>
</reference>
<dbReference type="Proteomes" id="UP000237271">
    <property type="component" value="Unassembled WGS sequence"/>
</dbReference>
<dbReference type="PANTHER" id="PTHR44227">
    <property type="match status" value="1"/>
</dbReference>
<proteinExistence type="predicted"/>
<dbReference type="GO" id="GO:0030968">
    <property type="term" value="P:endoplasmic reticulum unfolded protein response"/>
    <property type="evidence" value="ECO:0007669"/>
    <property type="project" value="TreeGrafter"/>
</dbReference>
<keyword evidence="4" id="KW-0732">Signal</keyword>
<protein>
    <submittedName>
        <fullName evidence="5">Uncharacterized protein</fullName>
    </submittedName>
</protein>
<evidence type="ECO:0000256" key="1">
    <source>
        <dbReference type="ARBA" id="ARBA00022737"/>
    </source>
</evidence>
<evidence type="ECO:0000313" key="6">
    <source>
        <dbReference type="Proteomes" id="UP000237271"/>
    </source>
</evidence>
<dbReference type="PROSITE" id="PS50005">
    <property type="entry name" value="TPR"/>
    <property type="match status" value="1"/>
</dbReference>
<gene>
    <name evidence="5" type="ORF">PHPALM_12938</name>
</gene>
<dbReference type="Pfam" id="PF13181">
    <property type="entry name" value="TPR_8"/>
    <property type="match status" value="1"/>
</dbReference>